<dbReference type="OrthoDB" id="8068875at2759"/>
<evidence type="ECO:0000256" key="6">
    <source>
        <dbReference type="SAM" id="MobiDB-lite"/>
    </source>
</evidence>
<dbReference type="AlphaFoldDB" id="A0A1Y2EX99"/>
<feature type="region of interest" description="Disordered" evidence="6">
    <location>
        <begin position="252"/>
        <end position="274"/>
    </location>
</feature>
<evidence type="ECO:0000256" key="4">
    <source>
        <dbReference type="ARBA" id="ARBA00022786"/>
    </source>
</evidence>
<dbReference type="FunFam" id="3.30.2160.10:FF:000002">
    <property type="entry name" value="Putative Ubiquitin-protein ligase E3C"/>
    <property type="match status" value="1"/>
</dbReference>
<dbReference type="CDD" id="cd00078">
    <property type="entry name" value="HECTc"/>
    <property type="match status" value="1"/>
</dbReference>
<dbReference type="GO" id="GO:0061630">
    <property type="term" value="F:ubiquitin protein ligase activity"/>
    <property type="evidence" value="ECO:0007669"/>
    <property type="project" value="UniProtKB-EC"/>
</dbReference>
<feature type="domain" description="HECT" evidence="7">
    <location>
        <begin position="816"/>
        <end position="1150"/>
    </location>
</feature>
<sequence length="1150" mass="127083">MAPDFSSPLFTGSTVTRRPINLGGQQGSSSNSSGGSESLVERARKEREGREEARKRERAAARIQAFTRGRLEAGATKRALRAEYDALLSANSADPATVVHATRLLVLLFGEREEGDRKRVAGWCRAVLGPAAGSTDKTPLLFSLYATYSESWSVLIRQMAYILFSQATNQPSITQAPLFLEITKILCDPNSFVKWKVAGRKGVLPIEYLVQRGFWEGLRKLLLAIPPEQRSHPALPAAIALSVLPLKAFSTTPAPKSSSMTTSRPSAPAAPTPQRSSVLQSLTLSILTLPLLPHRIPLASLTSLISSLPLEEILLQPTLSSSFAAQLATLDAEQAAHLLANLLAFAGKRVAGFSSGKVLAGYLGMVGSLLDRLPEGLFKVKKEEVDGEEKGKGKEKEKPEVIIIEDSDDEGDEAEDVDAVQRARERVGAVVQKDQDGDTSMTSLPLPSTALPSAPSLTLDARTLSFLNILPSREHLTSLLALSTRYSSTTRPSLATFLIALLSSFPTHRDTILNTIMYSSTSSERGGGLLRELYRGYVRSSSLGRLLSTDAERGSVIIAALSDTKYTSDWSTLILLSELYSRCLLTLGDDEFFDSQGQRNPLSLDEVTGLSGVLRNLAFVLYWMEGAVMLGSEEGSEGREERKVVGTRMGVEALRTLCTGLLQQIYARDSRRPFTPDGHWLMTSQFDLASFIQTAIYEDQKLDADDADDSNNAPEDDFDDPRRRRLPSTLAKSKMGLSKRQLAFVSPRLGVLNNIPFVIPFETRVAVFRQFIENDRTRLGLERGRYDRRKRSRAVIRRTSISEDAYAHLNGLGPALKGTIEIVFINQFGEEESGIDGGGLFKELLTSLSKEAFDTDRGLWLATQEQELYPNPHSYARESTQLSWYTFIGRILGKALYDGILIDVRFASFFLSKWLGRQSYLDDLASLDPELYHGLMILKNYTGDVESEMSLNFTVTDEDFGVSRTIDLIPGGSEIAVTNENRIQYIYLMSHYRLNVQLEKQCSAFFAGLSEIIPPRFLSMFNQAELRVLVGGVDRPIDVLDLQRNTVYGGWEGEEAHPTIRSFWRVVNSFDATQRSKLVKFVTSCARPPLLGFSELNPKFAIRNGGSDETRLPTASTCVCLLKLPAYTDEQNLREKLLYAINSEAGFDLS</sequence>
<feature type="compositionally biased region" description="Low complexity" evidence="6">
    <location>
        <begin position="439"/>
        <end position="448"/>
    </location>
</feature>
<dbReference type="GO" id="GO:0000209">
    <property type="term" value="P:protein polyubiquitination"/>
    <property type="evidence" value="ECO:0007669"/>
    <property type="project" value="InterPro"/>
</dbReference>
<feature type="region of interest" description="Disordered" evidence="6">
    <location>
        <begin position="1"/>
        <end position="56"/>
    </location>
</feature>
<reference evidence="8 9" key="1">
    <citation type="submission" date="2016-07" db="EMBL/GenBank/DDBJ databases">
        <title>Pervasive Adenine N6-methylation of Active Genes in Fungi.</title>
        <authorList>
            <consortium name="DOE Joint Genome Institute"/>
            <person name="Mondo S.J."/>
            <person name="Dannebaum R.O."/>
            <person name="Kuo R.C."/>
            <person name="Labutti K."/>
            <person name="Haridas S."/>
            <person name="Kuo A."/>
            <person name="Salamov A."/>
            <person name="Ahrendt S.R."/>
            <person name="Lipzen A."/>
            <person name="Sullivan W."/>
            <person name="Andreopoulos W.B."/>
            <person name="Clum A."/>
            <person name="Lindquist E."/>
            <person name="Daum C."/>
            <person name="Ramamoorthy G.K."/>
            <person name="Gryganskyi A."/>
            <person name="Culley D."/>
            <person name="Magnuson J.K."/>
            <person name="James T.Y."/>
            <person name="O'Malley M.A."/>
            <person name="Stajich J.E."/>
            <person name="Spatafora J.W."/>
            <person name="Visel A."/>
            <person name="Grigoriev I.V."/>
        </authorList>
    </citation>
    <scope>NUCLEOTIDE SEQUENCE [LARGE SCALE GENOMIC DNA]</scope>
    <source>
        <strain evidence="8 9">62-1032</strain>
    </source>
</reference>
<feature type="region of interest" description="Disordered" evidence="6">
    <location>
        <begin position="429"/>
        <end position="448"/>
    </location>
</feature>
<gene>
    <name evidence="8" type="ORF">BCR35DRAFT_305841</name>
</gene>
<protein>
    <recommendedName>
        <fullName evidence="2">HECT-type E3 ubiquitin transferase</fullName>
        <ecNumber evidence="2">2.3.2.26</ecNumber>
    </recommendedName>
</protein>
<dbReference type="PROSITE" id="PS50237">
    <property type="entry name" value="HECT"/>
    <property type="match status" value="1"/>
</dbReference>
<dbReference type="Gene3D" id="3.30.2410.10">
    <property type="entry name" value="Hect, E3 ligase catalytic domain"/>
    <property type="match status" value="1"/>
</dbReference>
<keyword evidence="3" id="KW-0808">Transferase</keyword>
<comment type="caution">
    <text evidence="8">The sequence shown here is derived from an EMBL/GenBank/DDBJ whole genome shotgun (WGS) entry which is preliminary data.</text>
</comment>
<dbReference type="InterPro" id="IPR000569">
    <property type="entry name" value="HECT_dom"/>
</dbReference>
<feature type="compositionally biased region" description="Low complexity" evidence="6">
    <location>
        <begin position="21"/>
        <end position="38"/>
    </location>
</feature>
<evidence type="ECO:0000259" key="7">
    <source>
        <dbReference type="PROSITE" id="PS50237"/>
    </source>
</evidence>
<feature type="compositionally biased region" description="Low complexity" evidence="6">
    <location>
        <begin position="257"/>
        <end position="274"/>
    </location>
</feature>
<dbReference type="InterPro" id="IPR035983">
    <property type="entry name" value="Hect_E3_ubiquitin_ligase"/>
</dbReference>
<evidence type="ECO:0000256" key="1">
    <source>
        <dbReference type="ARBA" id="ARBA00000885"/>
    </source>
</evidence>
<dbReference type="PROSITE" id="PS50096">
    <property type="entry name" value="IQ"/>
    <property type="match status" value="1"/>
</dbReference>
<dbReference type="Pfam" id="PF00632">
    <property type="entry name" value="HECT"/>
    <property type="match status" value="1"/>
</dbReference>
<feature type="compositionally biased region" description="Acidic residues" evidence="6">
    <location>
        <begin position="705"/>
        <end position="719"/>
    </location>
</feature>
<dbReference type="Gene3D" id="3.30.2160.10">
    <property type="entry name" value="Hect, E3 ligase catalytic domain"/>
    <property type="match status" value="1"/>
</dbReference>
<evidence type="ECO:0000313" key="8">
    <source>
        <dbReference type="EMBL" id="ORY76213.1"/>
    </source>
</evidence>
<feature type="region of interest" description="Disordered" evidence="6">
    <location>
        <begin position="703"/>
        <end position="725"/>
    </location>
</feature>
<dbReference type="Gene3D" id="3.90.1750.10">
    <property type="entry name" value="Hect, E3 ligase catalytic domains"/>
    <property type="match status" value="1"/>
</dbReference>
<organism evidence="8 9">
    <name type="scientific">Leucosporidium creatinivorum</name>
    <dbReference type="NCBI Taxonomy" id="106004"/>
    <lineage>
        <taxon>Eukaryota</taxon>
        <taxon>Fungi</taxon>
        <taxon>Dikarya</taxon>
        <taxon>Basidiomycota</taxon>
        <taxon>Pucciniomycotina</taxon>
        <taxon>Microbotryomycetes</taxon>
        <taxon>Leucosporidiales</taxon>
        <taxon>Leucosporidium</taxon>
    </lineage>
</organism>
<name>A0A1Y2EX99_9BASI</name>
<dbReference type="SUPFAM" id="SSF56204">
    <property type="entry name" value="Hect, E3 ligase catalytic domain"/>
    <property type="match status" value="1"/>
</dbReference>
<dbReference type="GO" id="GO:0006511">
    <property type="term" value="P:ubiquitin-dependent protein catabolic process"/>
    <property type="evidence" value="ECO:0007669"/>
    <property type="project" value="TreeGrafter"/>
</dbReference>
<dbReference type="PANTHER" id="PTHR45700:SF2">
    <property type="entry name" value="UBIQUITIN-PROTEIN LIGASE E3C"/>
    <property type="match status" value="1"/>
</dbReference>
<dbReference type="STRING" id="106004.A0A1Y2EX99"/>
<keyword evidence="4 5" id="KW-0833">Ubl conjugation pathway</keyword>
<accession>A0A1Y2EX99</accession>
<evidence type="ECO:0000313" key="9">
    <source>
        <dbReference type="Proteomes" id="UP000193467"/>
    </source>
</evidence>
<dbReference type="FunFam" id="3.30.2410.10:FF:000011">
    <property type="entry name" value="Putative Ubiquitin-protein ligase E3C"/>
    <property type="match status" value="1"/>
</dbReference>
<proteinExistence type="predicted"/>
<dbReference type="InterPro" id="IPR044611">
    <property type="entry name" value="E3A/B/C-like"/>
</dbReference>
<dbReference type="Proteomes" id="UP000193467">
    <property type="component" value="Unassembled WGS sequence"/>
</dbReference>
<keyword evidence="9" id="KW-1185">Reference proteome</keyword>
<comment type="catalytic activity">
    <reaction evidence="1">
        <text>S-ubiquitinyl-[E2 ubiquitin-conjugating enzyme]-L-cysteine + [acceptor protein]-L-lysine = [E2 ubiquitin-conjugating enzyme]-L-cysteine + N(6)-ubiquitinyl-[acceptor protein]-L-lysine.</text>
        <dbReference type="EC" id="2.3.2.26"/>
    </reaction>
</comment>
<evidence type="ECO:0000256" key="2">
    <source>
        <dbReference type="ARBA" id="ARBA00012485"/>
    </source>
</evidence>
<evidence type="ECO:0000256" key="3">
    <source>
        <dbReference type="ARBA" id="ARBA00022679"/>
    </source>
</evidence>
<feature type="compositionally biased region" description="Basic and acidic residues" evidence="6">
    <location>
        <begin position="39"/>
        <end position="56"/>
    </location>
</feature>
<feature type="active site" description="Glycyl thioester intermediate" evidence="5">
    <location>
        <position position="1118"/>
    </location>
</feature>
<dbReference type="InParanoid" id="A0A1Y2EX99"/>
<dbReference type="EMBL" id="MCGR01000035">
    <property type="protein sequence ID" value="ORY76213.1"/>
    <property type="molecule type" value="Genomic_DNA"/>
</dbReference>
<dbReference type="SMART" id="SM00119">
    <property type="entry name" value="HECTc"/>
    <property type="match status" value="1"/>
</dbReference>
<evidence type="ECO:0000256" key="5">
    <source>
        <dbReference type="PROSITE-ProRule" id="PRU00104"/>
    </source>
</evidence>
<dbReference type="FunCoup" id="A0A1Y2EX99">
    <property type="interactions" value="200"/>
</dbReference>
<dbReference type="EC" id="2.3.2.26" evidence="2"/>
<dbReference type="PANTHER" id="PTHR45700">
    <property type="entry name" value="UBIQUITIN-PROTEIN LIGASE E3C"/>
    <property type="match status" value="1"/>
</dbReference>